<reference evidence="2" key="1">
    <citation type="submission" date="2021-02" db="EMBL/GenBank/DDBJ databases">
        <authorList>
            <person name="Nowell W R."/>
        </authorList>
    </citation>
    <scope>NUCLEOTIDE SEQUENCE</scope>
</reference>
<protein>
    <submittedName>
        <fullName evidence="2">Uncharacterized protein</fullName>
    </submittedName>
</protein>
<name>A0A819HWN6_9BILA</name>
<sequence>MPTIRRSLDHQLTAMILVHITLFVITTLLYISFRIYQINNPVGGNYSYSVLLNKLIEIVLITIFHINYL</sequence>
<feature type="transmembrane region" description="Helical" evidence="1">
    <location>
        <begin position="45"/>
        <end position="66"/>
    </location>
</feature>
<gene>
    <name evidence="2" type="ORF">JBS370_LOCUS21184</name>
</gene>
<evidence type="ECO:0000313" key="2">
    <source>
        <dbReference type="EMBL" id="CAF3906906.1"/>
    </source>
</evidence>
<accession>A0A819HWN6</accession>
<feature type="non-terminal residue" evidence="2">
    <location>
        <position position="69"/>
    </location>
</feature>
<keyword evidence="1" id="KW-0472">Membrane</keyword>
<keyword evidence="1" id="KW-0812">Transmembrane</keyword>
<organism evidence="2 3">
    <name type="scientific">Rotaria sordida</name>
    <dbReference type="NCBI Taxonomy" id="392033"/>
    <lineage>
        <taxon>Eukaryota</taxon>
        <taxon>Metazoa</taxon>
        <taxon>Spiralia</taxon>
        <taxon>Gnathifera</taxon>
        <taxon>Rotifera</taxon>
        <taxon>Eurotatoria</taxon>
        <taxon>Bdelloidea</taxon>
        <taxon>Philodinida</taxon>
        <taxon>Philodinidae</taxon>
        <taxon>Rotaria</taxon>
    </lineage>
</organism>
<comment type="caution">
    <text evidence="2">The sequence shown here is derived from an EMBL/GenBank/DDBJ whole genome shotgun (WGS) entry which is preliminary data.</text>
</comment>
<dbReference type="Proteomes" id="UP000663836">
    <property type="component" value="Unassembled WGS sequence"/>
</dbReference>
<dbReference type="EMBL" id="CAJOBD010002770">
    <property type="protein sequence ID" value="CAF3906906.1"/>
    <property type="molecule type" value="Genomic_DNA"/>
</dbReference>
<dbReference type="AlphaFoldDB" id="A0A819HWN6"/>
<proteinExistence type="predicted"/>
<keyword evidence="1" id="KW-1133">Transmembrane helix</keyword>
<evidence type="ECO:0000313" key="3">
    <source>
        <dbReference type="Proteomes" id="UP000663836"/>
    </source>
</evidence>
<evidence type="ECO:0000256" key="1">
    <source>
        <dbReference type="SAM" id="Phobius"/>
    </source>
</evidence>
<feature type="transmembrane region" description="Helical" evidence="1">
    <location>
        <begin position="12"/>
        <end position="33"/>
    </location>
</feature>